<dbReference type="Proteomes" id="UP000310334">
    <property type="component" value="Unassembled WGS sequence"/>
</dbReference>
<dbReference type="InterPro" id="IPR036388">
    <property type="entry name" value="WH-like_DNA-bd_sf"/>
</dbReference>
<sequence length="165" mass="19630">MYKPYDQLHNQFKPMIFHIIKKLDIHRNRQEFYQIGCIALWEASLRYEEDKGEFKSFAYSYIIGRMKTELSKERKLKEKLYRLASYSTQKGMTEDDYTLIVTRSVIDDLSTNLTPHQMKWIKAFCYQGKTPSEIAEDEGVSSSAVKGWRRDTLSKLRRLNRKDLL</sequence>
<dbReference type="Gene3D" id="1.10.10.10">
    <property type="entry name" value="Winged helix-like DNA-binding domain superfamily/Winged helix DNA-binding domain"/>
    <property type="match status" value="1"/>
</dbReference>
<keyword evidence="7" id="KW-1185">Reference proteome</keyword>
<evidence type="ECO:0000313" key="7">
    <source>
        <dbReference type="Proteomes" id="UP000310334"/>
    </source>
</evidence>
<dbReference type="NCBIfam" id="TIGR02937">
    <property type="entry name" value="sigma70-ECF"/>
    <property type="match status" value="1"/>
</dbReference>
<dbReference type="InterPro" id="IPR013324">
    <property type="entry name" value="RNA_pol_sigma_r3/r4-like"/>
</dbReference>
<dbReference type="PANTHER" id="PTHR30385">
    <property type="entry name" value="SIGMA FACTOR F FLAGELLAR"/>
    <property type="match status" value="1"/>
</dbReference>
<evidence type="ECO:0000313" key="6">
    <source>
        <dbReference type="EMBL" id="THF79416.1"/>
    </source>
</evidence>
<dbReference type="Pfam" id="PF04542">
    <property type="entry name" value="Sigma70_r2"/>
    <property type="match status" value="1"/>
</dbReference>
<keyword evidence="4" id="KW-0804">Transcription</keyword>
<dbReference type="InterPro" id="IPR013325">
    <property type="entry name" value="RNA_pol_sigma_r2"/>
</dbReference>
<evidence type="ECO:0000256" key="2">
    <source>
        <dbReference type="ARBA" id="ARBA00023082"/>
    </source>
</evidence>
<protein>
    <submittedName>
        <fullName evidence="6">Sigma-70 family RNA polymerase sigma factor</fullName>
    </submittedName>
</protein>
<dbReference type="SUPFAM" id="SSF88946">
    <property type="entry name" value="Sigma2 domain of RNA polymerase sigma factors"/>
    <property type="match status" value="1"/>
</dbReference>
<dbReference type="RefSeq" id="WP_136354822.1">
    <property type="nucleotide sequence ID" value="NZ_CP046266.1"/>
</dbReference>
<evidence type="ECO:0000256" key="1">
    <source>
        <dbReference type="ARBA" id="ARBA00023015"/>
    </source>
</evidence>
<dbReference type="AlphaFoldDB" id="A0A4S4BXI8"/>
<evidence type="ECO:0000256" key="3">
    <source>
        <dbReference type="ARBA" id="ARBA00023125"/>
    </source>
</evidence>
<dbReference type="InterPro" id="IPR007627">
    <property type="entry name" value="RNA_pol_sigma70_r2"/>
</dbReference>
<gene>
    <name evidence="6" type="ORF">E6W99_13870</name>
</gene>
<dbReference type="EMBL" id="SSNT01000009">
    <property type="protein sequence ID" value="THF79416.1"/>
    <property type="molecule type" value="Genomic_DNA"/>
</dbReference>
<dbReference type="Gene3D" id="1.10.1740.10">
    <property type="match status" value="1"/>
</dbReference>
<comment type="caution">
    <text evidence="6">The sequence shown here is derived from an EMBL/GenBank/DDBJ whole genome shotgun (WGS) entry which is preliminary data.</text>
</comment>
<keyword evidence="2" id="KW-0731">Sigma factor</keyword>
<dbReference type="OrthoDB" id="9783788at2"/>
<organism evidence="6 7">
    <name type="scientific">Metabacillus sediminilitoris</name>
    <dbReference type="NCBI Taxonomy" id="2567941"/>
    <lineage>
        <taxon>Bacteria</taxon>
        <taxon>Bacillati</taxon>
        <taxon>Bacillota</taxon>
        <taxon>Bacilli</taxon>
        <taxon>Bacillales</taxon>
        <taxon>Bacillaceae</taxon>
        <taxon>Metabacillus</taxon>
    </lineage>
</organism>
<evidence type="ECO:0000256" key="4">
    <source>
        <dbReference type="ARBA" id="ARBA00023163"/>
    </source>
</evidence>
<dbReference type="GO" id="GO:0006352">
    <property type="term" value="P:DNA-templated transcription initiation"/>
    <property type="evidence" value="ECO:0007669"/>
    <property type="project" value="InterPro"/>
</dbReference>
<dbReference type="GO" id="GO:0016987">
    <property type="term" value="F:sigma factor activity"/>
    <property type="evidence" value="ECO:0007669"/>
    <property type="project" value="UniProtKB-KW"/>
</dbReference>
<keyword evidence="1" id="KW-0805">Transcription regulation</keyword>
<dbReference type="InterPro" id="IPR014284">
    <property type="entry name" value="RNA_pol_sigma-70_dom"/>
</dbReference>
<feature type="domain" description="RNA polymerase sigma-70 region 2" evidence="5">
    <location>
        <begin position="9"/>
        <end position="75"/>
    </location>
</feature>
<name>A0A4S4BXI8_9BACI</name>
<proteinExistence type="predicted"/>
<reference evidence="6 7" key="1">
    <citation type="submission" date="2019-04" db="EMBL/GenBank/DDBJ databases">
        <title>Bacillus sediminilitoris sp. nov., isolated from a tidal flat sediment on the East China Sea.</title>
        <authorList>
            <person name="Wei Y."/>
            <person name="Mao H."/>
            <person name="Fang J."/>
        </authorList>
    </citation>
    <scope>NUCLEOTIDE SEQUENCE [LARGE SCALE GENOMIC DNA]</scope>
    <source>
        <strain evidence="6 7">DSL-17</strain>
    </source>
</reference>
<accession>A0A4S4BXI8</accession>
<evidence type="ECO:0000259" key="5">
    <source>
        <dbReference type="Pfam" id="PF04542"/>
    </source>
</evidence>
<dbReference type="GO" id="GO:0003677">
    <property type="term" value="F:DNA binding"/>
    <property type="evidence" value="ECO:0007669"/>
    <property type="project" value="UniProtKB-KW"/>
</dbReference>
<dbReference type="SUPFAM" id="SSF88659">
    <property type="entry name" value="Sigma3 and sigma4 domains of RNA polymerase sigma factors"/>
    <property type="match status" value="1"/>
</dbReference>
<keyword evidence="3" id="KW-0238">DNA-binding</keyword>